<sequence length="210" mass="23702">EQLGVEGTRQQQQFPKKVHNEDTTKKSHTEEDKSNNNNNKDDKMMTEAKKEEEKEREGTHTHPQEQTEEEEEKEEGLTWVEEDTERSWADQDWIWDPGDYDTEGGDDDDVGDGVAEEPLVLPVTEGKKTDYKGLPKELMPIHPGGGSRFDDLEKEKLEKSKMAQTKGILDEELDSTDTATSHDAESLYSSAASLCVSSVILSLSSFRILI</sequence>
<evidence type="ECO:0000313" key="2">
    <source>
        <dbReference type="EMBL" id="KAK4310139.1"/>
    </source>
</evidence>
<keyword evidence="3" id="KW-1185">Reference proteome</keyword>
<accession>A0AAE1PMS0</accession>
<organism evidence="2 3">
    <name type="scientific">Petrolisthes manimaculis</name>
    <dbReference type="NCBI Taxonomy" id="1843537"/>
    <lineage>
        <taxon>Eukaryota</taxon>
        <taxon>Metazoa</taxon>
        <taxon>Ecdysozoa</taxon>
        <taxon>Arthropoda</taxon>
        <taxon>Crustacea</taxon>
        <taxon>Multicrustacea</taxon>
        <taxon>Malacostraca</taxon>
        <taxon>Eumalacostraca</taxon>
        <taxon>Eucarida</taxon>
        <taxon>Decapoda</taxon>
        <taxon>Pleocyemata</taxon>
        <taxon>Anomura</taxon>
        <taxon>Galatheoidea</taxon>
        <taxon>Porcellanidae</taxon>
        <taxon>Petrolisthes</taxon>
    </lineage>
</organism>
<feature type="compositionally biased region" description="Acidic residues" evidence="1">
    <location>
        <begin position="66"/>
        <end position="84"/>
    </location>
</feature>
<reference evidence="2" key="1">
    <citation type="submission" date="2023-11" db="EMBL/GenBank/DDBJ databases">
        <title>Genome assemblies of two species of porcelain crab, Petrolisthes cinctipes and Petrolisthes manimaculis (Anomura: Porcellanidae).</title>
        <authorList>
            <person name="Angst P."/>
        </authorList>
    </citation>
    <scope>NUCLEOTIDE SEQUENCE</scope>
    <source>
        <strain evidence="2">PB745_02</strain>
        <tissue evidence="2">Gill</tissue>
    </source>
</reference>
<gene>
    <name evidence="2" type="ORF">Pmani_018254</name>
</gene>
<feature type="compositionally biased region" description="Basic and acidic residues" evidence="1">
    <location>
        <begin position="18"/>
        <end position="65"/>
    </location>
</feature>
<protein>
    <submittedName>
        <fullName evidence="2">Uncharacterized protein</fullName>
    </submittedName>
</protein>
<proteinExistence type="predicted"/>
<evidence type="ECO:0000256" key="1">
    <source>
        <dbReference type="SAM" id="MobiDB-lite"/>
    </source>
</evidence>
<dbReference type="AlphaFoldDB" id="A0AAE1PMS0"/>
<feature type="compositionally biased region" description="Basic and acidic residues" evidence="1">
    <location>
        <begin position="125"/>
        <end position="135"/>
    </location>
</feature>
<feature type="compositionally biased region" description="Acidic residues" evidence="1">
    <location>
        <begin position="98"/>
        <end position="115"/>
    </location>
</feature>
<dbReference type="Proteomes" id="UP001292094">
    <property type="component" value="Unassembled WGS sequence"/>
</dbReference>
<dbReference type="EMBL" id="JAWZYT010001668">
    <property type="protein sequence ID" value="KAK4310139.1"/>
    <property type="molecule type" value="Genomic_DNA"/>
</dbReference>
<feature type="region of interest" description="Disordered" evidence="1">
    <location>
        <begin position="1"/>
        <end position="150"/>
    </location>
</feature>
<feature type="non-terminal residue" evidence="2">
    <location>
        <position position="1"/>
    </location>
</feature>
<name>A0AAE1PMS0_9EUCA</name>
<evidence type="ECO:0000313" key="3">
    <source>
        <dbReference type="Proteomes" id="UP001292094"/>
    </source>
</evidence>
<comment type="caution">
    <text evidence="2">The sequence shown here is derived from an EMBL/GenBank/DDBJ whole genome shotgun (WGS) entry which is preliminary data.</text>
</comment>